<feature type="region of interest" description="Disordered" evidence="1">
    <location>
        <begin position="1"/>
        <end position="33"/>
    </location>
</feature>
<dbReference type="KEGG" id="btab:109038344"/>
<keyword evidence="2" id="KW-1133">Transmembrane helix</keyword>
<keyword evidence="2" id="KW-0472">Membrane</keyword>
<dbReference type="GO" id="GO:0006751">
    <property type="term" value="P:glutathione catabolic process"/>
    <property type="evidence" value="ECO:0007669"/>
    <property type="project" value="InterPro"/>
</dbReference>
<dbReference type="Pfam" id="PF01019">
    <property type="entry name" value="G_glu_transpept"/>
    <property type="match status" value="2"/>
</dbReference>
<sequence>MSSNFNGQSTNTVNDNSNYINSERSETSPLYSSSKETGNLNFIITFFSVFSVAVAAALAIQIKYGNHQITPHGSIASDSKECSMIGISILQKGGNAIDAGIATTMCIGVIRPHLTGVGGGGLMLIYDHREGKVLDLIDFRPTRSTDIGIGVPGFLAGLALAHQLHGSLPWETLLAPSIQIARNGFKVTSSLIKAREEHHLQNSTHNLVLDAWLKDKTEGKIVKMPKLAMLLEKVAKSGAAVFYNRTLQIDTDYLNPADIANYQPTRGTPLKGTLMGYNIITSGSGTGGATLYNALPHLNISSSSIISFVSAFHSDAEAIWPIPAGSHVAVADVNDVYVSIVSGLGSVLGSQLFTASEYILNNALEVIGEGANNTTKQGDKIPTLSAPIIAVKSSHICARRLILGSSDVRDGAQALLSLLNGGEQEKSVKSSIEATRVRFVGHAILEEEEHAPIMPAKERSTLQRASYDLSRAPLPYSTVNVIQKVSDTTVAYSDSRGSGQAIAF</sequence>
<feature type="transmembrane region" description="Helical" evidence="2">
    <location>
        <begin position="40"/>
        <end position="60"/>
    </location>
</feature>
<dbReference type="PRINTS" id="PR01210">
    <property type="entry name" value="GGTRANSPTASE"/>
</dbReference>
<dbReference type="GO" id="GO:0036374">
    <property type="term" value="F:glutathione hydrolase activity"/>
    <property type="evidence" value="ECO:0007669"/>
    <property type="project" value="InterPro"/>
</dbReference>
<accession>A0A9P0AKC9</accession>
<gene>
    <name evidence="3" type="ORF">BEMITA_LOCUS13213</name>
</gene>
<name>A0A9P0AKC9_BEMTA</name>
<dbReference type="PANTHER" id="PTHR11686:SF9">
    <property type="entry name" value="RE13973P"/>
    <property type="match status" value="1"/>
</dbReference>
<dbReference type="SUPFAM" id="SSF56235">
    <property type="entry name" value="N-terminal nucleophile aminohydrolases (Ntn hydrolases)"/>
    <property type="match status" value="1"/>
</dbReference>
<reference evidence="3" key="1">
    <citation type="submission" date="2021-12" db="EMBL/GenBank/DDBJ databases">
        <authorList>
            <person name="King R."/>
        </authorList>
    </citation>
    <scope>NUCLEOTIDE SEQUENCE</scope>
</reference>
<dbReference type="GO" id="GO:0005886">
    <property type="term" value="C:plasma membrane"/>
    <property type="evidence" value="ECO:0007669"/>
    <property type="project" value="TreeGrafter"/>
</dbReference>
<keyword evidence="2" id="KW-0812">Transmembrane</keyword>
<evidence type="ECO:0000313" key="4">
    <source>
        <dbReference type="Proteomes" id="UP001152759"/>
    </source>
</evidence>
<dbReference type="EMBL" id="OU963869">
    <property type="protein sequence ID" value="CAH0394970.1"/>
    <property type="molecule type" value="Genomic_DNA"/>
</dbReference>
<keyword evidence="4" id="KW-1185">Reference proteome</keyword>
<dbReference type="Gene3D" id="3.60.20.40">
    <property type="match status" value="1"/>
</dbReference>
<organism evidence="3 4">
    <name type="scientific">Bemisia tabaci</name>
    <name type="common">Sweetpotato whitefly</name>
    <name type="synonym">Aleurodes tabaci</name>
    <dbReference type="NCBI Taxonomy" id="7038"/>
    <lineage>
        <taxon>Eukaryota</taxon>
        <taxon>Metazoa</taxon>
        <taxon>Ecdysozoa</taxon>
        <taxon>Arthropoda</taxon>
        <taxon>Hexapoda</taxon>
        <taxon>Insecta</taxon>
        <taxon>Pterygota</taxon>
        <taxon>Neoptera</taxon>
        <taxon>Paraneoptera</taxon>
        <taxon>Hemiptera</taxon>
        <taxon>Sternorrhyncha</taxon>
        <taxon>Aleyrodoidea</taxon>
        <taxon>Aleyrodidae</taxon>
        <taxon>Aleyrodinae</taxon>
        <taxon>Bemisia</taxon>
    </lineage>
</organism>
<evidence type="ECO:0000313" key="3">
    <source>
        <dbReference type="EMBL" id="CAH0394970.1"/>
    </source>
</evidence>
<dbReference type="PANTHER" id="PTHR11686">
    <property type="entry name" value="GAMMA GLUTAMYL TRANSPEPTIDASE"/>
    <property type="match status" value="1"/>
</dbReference>
<dbReference type="Proteomes" id="UP001152759">
    <property type="component" value="Chromosome 8"/>
</dbReference>
<dbReference type="InterPro" id="IPR043137">
    <property type="entry name" value="GGT_ssub_C"/>
</dbReference>
<dbReference type="AlphaFoldDB" id="A0A9P0AKC9"/>
<evidence type="ECO:0000256" key="2">
    <source>
        <dbReference type="SAM" id="Phobius"/>
    </source>
</evidence>
<dbReference type="InterPro" id="IPR000101">
    <property type="entry name" value="GGT_peptidase"/>
</dbReference>
<protein>
    <submittedName>
        <fullName evidence="3">Uncharacterized protein</fullName>
    </submittedName>
</protein>
<dbReference type="OrthoDB" id="9977870at2759"/>
<dbReference type="InterPro" id="IPR029055">
    <property type="entry name" value="Ntn_hydrolases_N"/>
</dbReference>
<evidence type="ECO:0000256" key="1">
    <source>
        <dbReference type="SAM" id="MobiDB-lite"/>
    </source>
</evidence>
<proteinExistence type="predicted"/>